<dbReference type="Proteomes" id="UP000252795">
    <property type="component" value="Unassembled WGS sequence"/>
</dbReference>
<evidence type="ECO:0000313" key="3">
    <source>
        <dbReference type="EMBL" id="RCW35733.1"/>
    </source>
</evidence>
<comment type="caution">
    <text evidence="2">The sequence shown here is derived from an EMBL/GenBank/DDBJ whole genome shotgun (WGS) entry which is preliminary data.</text>
</comment>
<evidence type="ECO:0000313" key="5">
    <source>
        <dbReference type="Proteomes" id="UP000252795"/>
    </source>
</evidence>
<reference evidence="2" key="1">
    <citation type="submission" date="2016-11" db="EMBL/GenBank/DDBJ databases">
        <title>Draft Genome Sequence of Marinobacter hydrocarbonoclasticus strain STW2, a polyaromatic aromatic hydrocarbon degrading and denitrifying bacterium from rhizosphere of Seagrass Enhalus acodoides.</title>
        <authorList>
            <person name="Ling J."/>
            <person name="Dong J."/>
        </authorList>
    </citation>
    <scope>NUCLEOTIDE SEQUENCE [LARGE SCALE GENOMIC DNA]</scope>
    <source>
        <strain evidence="2">STW2</strain>
    </source>
</reference>
<name>A0A1M2URP1_MARNT</name>
<organism evidence="2 4">
    <name type="scientific">Marinobacter nauticus</name>
    <name type="common">Marinobacter hydrocarbonoclasticus</name>
    <name type="synonym">Marinobacter aquaeolei</name>
    <dbReference type="NCBI Taxonomy" id="2743"/>
    <lineage>
        <taxon>Bacteria</taxon>
        <taxon>Pseudomonadati</taxon>
        <taxon>Pseudomonadota</taxon>
        <taxon>Gammaproteobacteria</taxon>
        <taxon>Pseudomonadales</taxon>
        <taxon>Marinobacteraceae</taxon>
        <taxon>Marinobacter</taxon>
    </lineage>
</organism>
<dbReference type="EMBL" id="MPKY01000004">
    <property type="protein sequence ID" value="OJS98024.1"/>
    <property type="molecule type" value="Genomic_DNA"/>
</dbReference>
<dbReference type="Proteomes" id="UP000183986">
    <property type="component" value="Unassembled WGS sequence"/>
</dbReference>
<reference evidence="3 5" key="2">
    <citation type="submission" date="2018-07" db="EMBL/GenBank/DDBJ databases">
        <title>Freshwater and sediment microbial communities from various areas in North America, analyzing microbe dynamics in response to fracking.</title>
        <authorList>
            <person name="Lamendella R."/>
        </authorList>
    </citation>
    <scope>NUCLEOTIDE SEQUENCE [LARGE SCALE GENOMIC DNA]</scope>
    <source>
        <strain evidence="3 5">114E</strain>
    </source>
</reference>
<dbReference type="PROSITE" id="PS51257">
    <property type="entry name" value="PROKAR_LIPOPROTEIN"/>
    <property type="match status" value="1"/>
</dbReference>
<keyword evidence="4" id="KW-1185">Reference proteome</keyword>
<evidence type="ECO:0000256" key="1">
    <source>
        <dbReference type="SAM" id="SignalP"/>
    </source>
</evidence>
<protein>
    <submittedName>
        <fullName evidence="2">Uncharacterized protein</fullName>
    </submittedName>
</protein>
<proteinExistence type="predicted"/>
<dbReference type="OrthoDB" id="9146291at2"/>
<dbReference type="EMBL" id="QPJB01000004">
    <property type="protein sequence ID" value="RCW35733.1"/>
    <property type="molecule type" value="Genomic_DNA"/>
</dbReference>
<dbReference type="RefSeq" id="WP_072678512.1">
    <property type="nucleotide sequence ID" value="NZ_MPKY01000004.1"/>
</dbReference>
<accession>A0A1M2URP1</accession>
<dbReference type="AlphaFoldDB" id="A0A1M2URP1"/>
<keyword evidence="1" id="KW-0732">Signal</keyword>
<feature type="chain" id="PRO_5045018255" evidence="1">
    <location>
        <begin position="34"/>
        <end position="464"/>
    </location>
</feature>
<evidence type="ECO:0000313" key="2">
    <source>
        <dbReference type="EMBL" id="OJS98024.1"/>
    </source>
</evidence>
<feature type="signal peptide" evidence="1">
    <location>
        <begin position="1"/>
        <end position="33"/>
    </location>
</feature>
<gene>
    <name evidence="2" type="ORF">BEE62_17065</name>
    <name evidence="3" type="ORF">DET51_104352</name>
</gene>
<sequence length="464" mass="51011">MTMKTMKNRFPARSLLLVAGTAALMMGCNGSSSSDTTMVSDTTAFSAPPSDCLWVGPYVKENEGFNFAYPDSGAIYWSAAYTLPEDGAYITLEADFPYSRYMSFNSYRANTTPAQSLTDKNIIAEAGSINPFIDGAVRTDPSRRYLVTVKPGDPNDPANPSEDNTLYDATSAAGEEAVLIYRNYVPNIGADWTGDVGLPRVTLHLADGSTLQGEEACAAMSAGTDPLGIPFVPADTYETLRANFEPARETPAFRASYGTAFLFQCDFQGNCKNNPPRNTAFYANADNQYLYSFLNQDFGDVVVIRGKIPEIPETLNDQEFFNENDLRYWSLCQNEYYSQAVKECLYDEQIFINPDGFYTIVTSEPENRPENADSDCGVGYLPWPNKGDGFSIVDGKTDDPDSAFLIVRNMLPADDFNQAIQNTMTAGDEASVLGDFMPKATYMSKAEFEDLGCAPYTSLAYDQL</sequence>
<evidence type="ECO:0000313" key="4">
    <source>
        <dbReference type="Proteomes" id="UP000183986"/>
    </source>
</evidence>